<dbReference type="InterPro" id="IPR026015">
    <property type="entry name" value="ATP_synth_OSCP/delta_N_sf"/>
</dbReference>
<reference evidence="9 10" key="2">
    <citation type="submission" date="2016-08" db="EMBL/GenBank/DDBJ databases">
        <title>Orenia metallireducens sp. nov. strain Z6, a Novel Metal-reducing Firmicute from the Deep Subsurface.</title>
        <authorList>
            <person name="Maxim B.I."/>
            <person name="Kenneth K."/>
            <person name="Flynn T.M."/>
            <person name="Oloughlin E.J."/>
            <person name="Locke R.A."/>
            <person name="Weber J.R."/>
            <person name="Egan S.M."/>
            <person name="Mackie R.I."/>
            <person name="Cann I.K."/>
        </authorList>
    </citation>
    <scope>NUCLEOTIDE SEQUENCE [LARGE SCALE GENOMIC DNA]</scope>
    <source>
        <strain evidence="9 10">Z6</strain>
    </source>
</reference>
<dbReference type="Gene3D" id="1.10.520.20">
    <property type="entry name" value="N-terminal domain of the delta subunit of the F1F0-ATP synthase"/>
    <property type="match status" value="1"/>
</dbReference>
<comment type="similarity">
    <text evidence="8">Belongs to the ATPase delta chain family.</text>
</comment>
<name>A0A1C0A683_9FIRM</name>
<keyword evidence="6 8" id="KW-0139">CF(1)</keyword>
<proteinExistence type="inferred from homology"/>
<sequence length="191" mass="22033">MLRNQVAERYAQALFDLAMEDKALEETENQFHEIVNVVNSNDELKQLLNHPKLSNDQKKETLTKVFEKELSNYLMNFIKILIDKGRVDYLQAIYQQFKKLVDTQQNRLEVQVISPINLSEKYQDKLKLKLEDTTKKEVALKLKVQPELLGGLILKIGDKVIDGSLLNHLKKLENTLKGLEVSKLGVKIDES</sequence>
<comment type="function">
    <text evidence="8">This protein is part of the stalk that links CF(0) to CF(1). It either transmits conformational changes from CF(0) to CF(1) or is implicated in proton conduction.</text>
</comment>
<dbReference type="SUPFAM" id="SSF47928">
    <property type="entry name" value="N-terminal domain of the delta subunit of the F1F0-ATP synthase"/>
    <property type="match status" value="1"/>
</dbReference>
<keyword evidence="3 8" id="KW-0375">Hydrogen ion transport</keyword>
<dbReference type="Proteomes" id="UP000093514">
    <property type="component" value="Unassembled WGS sequence"/>
</dbReference>
<reference evidence="10" key="1">
    <citation type="submission" date="2016-07" db="EMBL/GenBank/DDBJ databases">
        <authorList>
            <person name="Florea S."/>
            <person name="Webb J.S."/>
            <person name="Jaromczyk J."/>
            <person name="Schardl C.L."/>
        </authorList>
    </citation>
    <scope>NUCLEOTIDE SEQUENCE [LARGE SCALE GENOMIC DNA]</scope>
    <source>
        <strain evidence="10">Z6</strain>
    </source>
</reference>
<protein>
    <recommendedName>
        <fullName evidence="8">ATP synthase subunit delta</fullName>
    </recommendedName>
    <alternativeName>
        <fullName evidence="8">ATP synthase F(1) sector subunit delta</fullName>
    </alternativeName>
    <alternativeName>
        <fullName evidence="8">F-type ATPase subunit delta</fullName>
        <shortName evidence="8">F-ATPase subunit delta</shortName>
    </alternativeName>
</protein>
<dbReference type="GO" id="GO:0046933">
    <property type="term" value="F:proton-transporting ATP synthase activity, rotational mechanism"/>
    <property type="evidence" value="ECO:0007669"/>
    <property type="project" value="UniProtKB-UniRule"/>
</dbReference>
<evidence type="ECO:0000256" key="5">
    <source>
        <dbReference type="ARBA" id="ARBA00023136"/>
    </source>
</evidence>
<evidence type="ECO:0000256" key="7">
    <source>
        <dbReference type="ARBA" id="ARBA00023310"/>
    </source>
</evidence>
<comment type="function">
    <text evidence="8">F(1)F(0) ATP synthase produces ATP from ADP in the presence of a proton or sodium gradient. F-type ATPases consist of two structural domains, F(1) containing the extramembraneous catalytic core and F(0) containing the membrane proton channel, linked together by a central stalk and a peripheral stalk. During catalysis, ATP synthesis in the catalytic domain of F(1) is coupled via a rotary mechanism of the central stalk subunits to proton translocation.</text>
</comment>
<keyword evidence="2 8" id="KW-0813">Transport</keyword>
<dbReference type="EMBL" id="LWDV01000010">
    <property type="protein sequence ID" value="OCL25647.1"/>
    <property type="molecule type" value="Genomic_DNA"/>
</dbReference>
<gene>
    <name evidence="8" type="primary">atpH</name>
    <name evidence="9" type="ORF">U472_15060</name>
</gene>
<evidence type="ECO:0000256" key="1">
    <source>
        <dbReference type="ARBA" id="ARBA00004370"/>
    </source>
</evidence>
<evidence type="ECO:0000256" key="3">
    <source>
        <dbReference type="ARBA" id="ARBA00022781"/>
    </source>
</evidence>
<dbReference type="GO" id="GO:0045259">
    <property type="term" value="C:proton-transporting ATP synthase complex"/>
    <property type="evidence" value="ECO:0007669"/>
    <property type="project" value="UniProtKB-KW"/>
</dbReference>
<comment type="caution">
    <text evidence="9">The sequence shown here is derived from an EMBL/GenBank/DDBJ whole genome shotgun (WGS) entry which is preliminary data.</text>
</comment>
<keyword evidence="4 8" id="KW-0406">Ion transport</keyword>
<dbReference type="InterPro" id="IPR000711">
    <property type="entry name" value="ATPase_OSCP/dsu"/>
</dbReference>
<evidence type="ECO:0000256" key="6">
    <source>
        <dbReference type="ARBA" id="ARBA00023196"/>
    </source>
</evidence>
<evidence type="ECO:0000256" key="4">
    <source>
        <dbReference type="ARBA" id="ARBA00023065"/>
    </source>
</evidence>
<evidence type="ECO:0000256" key="8">
    <source>
        <dbReference type="HAMAP-Rule" id="MF_01416"/>
    </source>
</evidence>
<dbReference type="AlphaFoldDB" id="A0A1C0A683"/>
<evidence type="ECO:0000313" key="10">
    <source>
        <dbReference type="Proteomes" id="UP000093514"/>
    </source>
</evidence>
<dbReference type="InterPro" id="IPR020781">
    <property type="entry name" value="ATPase_OSCP/d_CS"/>
</dbReference>
<dbReference type="GO" id="GO:0005886">
    <property type="term" value="C:plasma membrane"/>
    <property type="evidence" value="ECO:0007669"/>
    <property type="project" value="UniProtKB-SubCell"/>
</dbReference>
<dbReference type="NCBIfam" id="TIGR01145">
    <property type="entry name" value="ATP_synt_delta"/>
    <property type="match status" value="1"/>
</dbReference>
<dbReference type="OrthoDB" id="9802471at2"/>
<keyword evidence="8" id="KW-1003">Cell membrane</keyword>
<dbReference type="PROSITE" id="PS00389">
    <property type="entry name" value="ATPASE_DELTA"/>
    <property type="match status" value="1"/>
</dbReference>
<comment type="subcellular location">
    <subcellularLocation>
        <location evidence="8">Cell membrane</location>
        <topology evidence="8">Peripheral membrane protein</topology>
    </subcellularLocation>
    <subcellularLocation>
        <location evidence="1">Membrane</location>
    </subcellularLocation>
</comment>
<dbReference type="PANTHER" id="PTHR11910">
    <property type="entry name" value="ATP SYNTHASE DELTA CHAIN"/>
    <property type="match status" value="1"/>
</dbReference>
<keyword evidence="5 8" id="KW-0472">Membrane</keyword>
<dbReference type="PRINTS" id="PR00125">
    <property type="entry name" value="ATPASEDELTA"/>
</dbReference>
<dbReference type="Pfam" id="PF00213">
    <property type="entry name" value="OSCP"/>
    <property type="match status" value="1"/>
</dbReference>
<evidence type="ECO:0000256" key="2">
    <source>
        <dbReference type="ARBA" id="ARBA00022448"/>
    </source>
</evidence>
<keyword evidence="10" id="KW-1185">Reference proteome</keyword>
<dbReference type="NCBIfam" id="NF004402">
    <property type="entry name" value="PRK05758.2-2"/>
    <property type="match status" value="1"/>
</dbReference>
<keyword evidence="7 8" id="KW-0066">ATP synthesis</keyword>
<accession>A0A1C0A683</accession>
<evidence type="ECO:0000313" key="9">
    <source>
        <dbReference type="EMBL" id="OCL25647.1"/>
    </source>
</evidence>
<organism evidence="9 10">
    <name type="scientific">Orenia metallireducens</name>
    <dbReference type="NCBI Taxonomy" id="1413210"/>
    <lineage>
        <taxon>Bacteria</taxon>
        <taxon>Bacillati</taxon>
        <taxon>Bacillota</taxon>
        <taxon>Clostridia</taxon>
        <taxon>Halanaerobiales</taxon>
        <taxon>Halobacteroidaceae</taxon>
        <taxon>Orenia</taxon>
    </lineage>
</organism>
<dbReference type="HAMAP" id="MF_01416">
    <property type="entry name" value="ATP_synth_delta_bact"/>
    <property type="match status" value="1"/>
</dbReference>
<dbReference type="RefSeq" id="WP_068719559.1">
    <property type="nucleotide sequence ID" value="NZ_LWDV01000010.1"/>
</dbReference>
<dbReference type="NCBIfam" id="NF004403">
    <property type="entry name" value="PRK05758.2-4"/>
    <property type="match status" value="1"/>
</dbReference>